<feature type="region of interest" description="Disordered" evidence="1">
    <location>
        <begin position="518"/>
        <end position="556"/>
    </location>
</feature>
<proteinExistence type="predicted"/>
<feature type="compositionally biased region" description="Polar residues" evidence="1">
    <location>
        <begin position="85"/>
        <end position="98"/>
    </location>
</feature>
<feature type="region of interest" description="Disordered" evidence="1">
    <location>
        <begin position="68"/>
        <end position="98"/>
    </location>
</feature>
<evidence type="ECO:0000256" key="1">
    <source>
        <dbReference type="SAM" id="MobiDB-lite"/>
    </source>
</evidence>
<accession>A0ABD0LJX7</accession>
<organism evidence="3 4">
    <name type="scientific">Batillaria attramentaria</name>
    <dbReference type="NCBI Taxonomy" id="370345"/>
    <lineage>
        <taxon>Eukaryota</taxon>
        <taxon>Metazoa</taxon>
        <taxon>Spiralia</taxon>
        <taxon>Lophotrochozoa</taxon>
        <taxon>Mollusca</taxon>
        <taxon>Gastropoda</taxon>
        <taxon>Caenogastropoda</taxon>
        <taxon>Sorbeoconcha</taxon>
        <taxon>Cerithioidea</taxon>
        <taxon>Batillariidae</taxon>
        <taxon>Batillaria</taxon>
    </lineage>
</organism>
<name>A0ABD0LJX7_9CAEN</name>
<evidence type="ECO:0000313" key="4">
    <source>
        <dbReference type="Proteomes" id="UP001519460"/>
    </source>
</evidence>
<sequence length="582" mass="65690">LAYSAGTFKTVDYVRTHNSPRNCLRTPQPYVYPTTPKAGKTQLQNTDRSKTANLREDHRAAQVPLRTHLKGTGTRSAHLRASADSGYSSRHSKETTGTASFDPRLSAYFRYSSGPLTGVPSMSSVELHTITETHKRSESSPKSHVLCERQDLMSSVTNKQTAQMFMSCFEKEETTPATNLLRSYCSTSFTQTSTGSDEAEQGPILSTEWQFCKRFLVTGGVLRGKHSDVSLTVPQGAVEKGNEITVKGAVFTELHMAYNKLQQLSENECIVSPIVEYQTEEDVKFQQLVWIDLPCFSQTLTHPETCMHVYRFKRDVSGAIVLEELEHVSPTDRNERKTGVSFFIGENRICILTDHFSGYFCTQRPGRTSTNSREMRLIDKKLLPALRCKEEELLTTGVATRLCLTHDSEEEWMHRKEDGEHVYPVENIPHRVDWQIVNKRRLATDAVFECFVHAGYVHLHGDPDAQPQISDMKHRIKLYVYMGGFSELQEAVNSKDVCDRRQTPDDGSTVSKILNNASSGTELAETTESPRSRLVPRGGVSQPEGRGGWVRKPQNTDEMKKLEENKRTLANIKEERCITKQV</sequence>
<keyword evidence="4" id="KW-1185">Reference proteome</keyword>
<reference evidence="3 4" key="1">
    <citation type="journal article" date="2023" name="Sci. Data">
        <title>Genome assembly of the Korean intertidal mud-creeper Batillaria attramentaria.</title>
        <authorList>
            <person name="Patra A.K."/>
            <person name="Ho P.T."/>
            <person name="Jun S."/>
            <person name="Lee S.J."/>
            <person name="Kim Y."/>
            <person name="Won Y.J."/>
        </authorList>
    </citation>
    <scope>NUCLEOTIDE SEQUENCE [LARGE SCALE GENOMIC DNA]</scope>
    <source>
        <strain evidence="3">Wonlab-2016</strain>
    </source>
</reference>
<comment type="caution">
    <text evidence="3">The sequence shown here is derived from an EMBL/GenBank/DDBJ whole genome shotgun (WGS) entry which is preliminary data.</text>
</comment>
<evidence type="ECO:0000259" key="2">
    <source>
        <dbReference type="Pfam" id="PF00791"/>
    </source>
</evidence>
<gene>
    <name evidence="3" type="ORF">BaRGS_00008938</name>
</gene>
<dbReference type="InterPro" id="IPR000906">
    <property type="entry name" value="ZU5_dom"/>
</dbReference>
<feature type="non-terminal residue" evidence="3">
    <location>
        <position position="1"/>
    </location>
</feature>
<protein>
    <recommendedName>
        <fullName evidence="2">ZU5 domain-containing protein</fullName>
    </recommendedName>
</protein>
<dbReference type="Gene3D" id="2.60.220.30">
    <property type="match status" value="1"/>
</dbReference>
<feature type="domain" description="ZU5" evidence="2">
    <location>
        <begin position="218"/>
        <end position="310"/>
    </location>
</feature>
<dbReference type="EMBL" id="JACVVK020000041">
    <property type="protein sequence ID" value="KAK7499847.1"/>
    <property type="molecule type" value="Genomic_DNA"/>
</dbReference>
<dbReference type="AlphaFoldDB" id="A0ABD0LJX7"/>
<evidence type="ECO:0000313" key="3">
    <source>
        <dbReference type="EMBL" id="KAK7499847.1"/>
    </source>
</evidence>
<dbReference type="Pfam" id="PF00791">
    <property type="entry name" value="ZU5"/>
    <property type="match status" value="1"/>
</dbReference>
<feature type="compositionally biased region" description="Polar residues" evidence="1">
    <location>
        <begin position="518"/>
        <end position="529"/>
    </location>
</feature>
<dbReference type="Proteomes" id="UP001519460">
    <property type="component" value="Unassembled WGS sequence"/>
</dbReference>